<dbReference type="EMBL" id="CP012752">
    <property type="protein sequence ID" value="ALG08474.1"/>
    <property type="molecule type" value="Genomic_DNA"/>
</dbReference>
<keyword evidence="3" id="KW-1185">Reference proteome</keyword>
<dbReference type="Proteomes" id="UP000063699">
    <property type="component" value="Chromosome"/>
</dbReference>
<protein>
    <submittedName>
        <fullName evidence="2">Uncharacterized protein</fullName>
    </submittedName>
</protein>
<sequence>MFVGKRAHSVIDRVPGFVEHHDIAALDRLTGRDNGSDDQRGGGHGRAEERETMRGHGRFPSRIRSG</sequence>
<evidence type="ECO:0000313" key="2">
    <source>
        <dbReference type="EMBL" id="ALG08474.1"/>
    </source>
</evidence>
<evidence type="ECO:0000313" key="3">
    <source>
        <dbReference type="Proteomes" id="UP000063699"/>
    </source>
</evidence>
<dbReference type="KEGG" id="kphy:AOZ06_17520"/>
<evidence type="ECO:0000256" key="1">
    <source>
        <dbReference type="SAM" id="MobiDB-lite"/>
    </source>
</evidence>
<feature type="region of interest" description="Disordered" evidence="1">
    <location>
        <begin position="28"/>
        <end position="66"/>
    </location>
</feature>
<organism evidence="2 3">
    <name type="scientific">Kibdelosporangium phytohabitans</name>
    <dbReference type="NCBI Taxonomy" id="860235"/>
    <lineage>
        <taxon>Bacteria</taxon>
        <taxon>Bacillati</taxon>
        <taxon>Actinomycetota</taxon>
        <taxon>Actinomycetes</taxon>
        <taxon>Pseudonocardiales</taxon>
        <taxon>Pseudonocardiaceae</taxon>
        <taxon>Kibdelosporangium</taxon>
    </lineage>
</organism>
<name>A0A0N9HNF7_9PSEU</name>
<accession>A0A0N9HNF7</accession>
<gene>
    <name evidence="2" type="ORF">AOZ06_17520</name>
</gene>
<feature type="compositionally biased region" description="Basic and acidic residues" evidence="1">
    <location>
        <begin position="28"/>
        <end position="54"/>
    </location>
</feature>
<dbReference type="AlphaFoldDB" id="A0A0N9HNF7"/>
<proteinExistence type="predicted"/>
<feature type="compositionally biased region" description="Basic residues" evidence="1">
    <location>
        <begin position="55"/>
        <end position="66"/>
    </location>
</feature>
<reference evidence="2 3" key="1">
    <citation type="submission" date="2015-07" db="EMBL/GenBank/DDBJ databases">
        <title>Genome sequencing of Kibdelosporangium phytohabitans.</title>
        <authorList>
            <person name="Qin S."/>
            <person name="Xing K."/>
        </authorList>
    </citation>
    <scope>NUCLEOTIDE SEQUENCE [LARGE SCALE GENOMIC DNA]</scope>
    <source>
        <strain evidence="2 3">KLBMP1111</strain>
    </source>
</reference>